<accession>A0A8J5S9A0</accession>
<organism evidence="1 2">
    <name type="scientific">Zizania palustris</name>
    <name type="common">Northern wild rice</name>
    <dbReference type="NCBI Taxonomy" id="103762"/>
    <lineage>
        <taxon>Eukaryota</taxon>
        <taxon>Viridiplantae</taxon>
        <taxon>Streptophyta</taxon>
        <taxon>Embryophyta</taxon>
        <taxon>Tracheophyta</taxon>
        <taxon>Spermatophyta</taxon>
        <taxon>Magnoliopsida</taxon>
        <taxon>Liliopsida</taxon>
        <taxon>Poales</taxon>
        <taxon>Poaceae</taxon>
        <taxon>BOP clade</taxon>
        <taxon>Oryzoideae</taxon>
        <taxon>Oryzeae</taxon>
        <taxon>Zizaniinae</taxon>
        <taxon>Zizania</taxon>
    </lineage>
</organism>
<dbReference type="Proteomes" id="UP000729402">
    <property type="component" value="Unassembled WGS sequence"/>
</dbReference>
<gene>
    <name evidence="1" type="ORF">GUJ93_ZPchr0003g17513</name>
</gene>
<dbReference type="OrthoDB" id="2161780at2759"/>
<evidence type="ECO:0000313" key="2">
    <source>
        <dbReference type="Proteomes" id="UP000729402"/>
    </source>
</evidence>
<evidence type="ECO:0000313" key="1">
    <source>
        <dbReference type="EMBL" id="KAG8063297.1"/>
    </source>
</evidence>
<sequence length="121" mass="13408">MEEQPPARREVVLGRNVHTASFTVKEPEVDDDETGEREAAMASVLALYRRSLVERTKHHLSMSWHSSSVSSLSNLVPVGKMLPLPTPSLRMPPSLAFNVQSIGCEFISSLFYEPGFYCAGN</sequence>
<reference evidence="1" key="2">
    <citation type="submission" date="2021-02" db="EMBL/GenBank/DDBJ databases">
        <authorList>
            <person name="Kimball J.A."/>
            <person name="Haas M.W."/>
            <person name="Macchietto M."/>
            <person name="Kono T."/>
            <person name="Duquette J."/>
            <person name="Shao M."/>
        </authorList>
    </citation>
    <scope>NUCLEOTIDE SEQUENCE</scope>
    <source>
        <tissue evidence="1">Fresh leaf tissue</tissue>
    </source>
</reference>
<dbReference type="EMBL" id="JAAALK010000286">
    <property type="protein sequence ID" value="KAG8063297.1"/>
    <property type="molecule type" value="Genomic_DNA"/>
</dbReference>
<reference evidence="1" key="1">
    <citation type="journal article" date="2021" name="bioRxiv">
        <title>Whole Genome Assembly and Annotation of Northern Wild Rice, Zizania palustris L., Supports a Whole Genome Duplication in the Zizania Genus.</title>
        <authorList>
            <person name="Haas M."/>
            <person name="Kono T."/>
            <person name="Macchietto M."/>
            <person name="Millas R."/>
            <person name="McGilp L."/>
            <person name="Shao M."/>
            <person name="Duquette J."/>
            <person name="Hirsch C.N."/>
            <person name="Kimball J."/>
        </authorList>
    </citation>
    <scope>NUCLEOTIDE SEQUENCE</scope>
    <source>
        <tissue evidence="1">Fresh leaf tissue</tissue>
    </source>
</reference>
<keyword evidence="2" id="KW-1185">Reference proteome</keyword>
<protein>
    <submittedName>
        <fullName evidence="1">Uncharacterized protein</fullName>
    </submittedName>
</protein>
<dbReference type="EMBL" id="JAAALK010000286">
    <property type="protein sequence ID" value="KAG8063296.1"/>
    <property type="molecule type" value="Genomic_DNA"/>
</dbReference>
<proteinExistence type="predicted"/>
<comment type="caution">
    <text evidence="1">The sequence shown here is derived from an EMBL/GenBank/DDBJ whole genome shotgun (WGS) entry which is preliminary data.</text>
</comment>
<name>A0A8J5S9A0_ZIZPA</name>
<dbReference type="AlphaFoldDB" id="A0A8J5S9A0"/>